<reference evidence="1 2" key="1">
    <citation type="submission" date="2019-09" db="EMBL/GenBank/DDBJ databases">
        <title>Distinct polysaccharide growth profiles of human intestinal Prevotella copri isolates.</title>
        <authorList>
            <person name="Fehlner-Peach H."/>
            <person name="Magnabosco C."/>
            <person name="Raghavan V."/>
            <person name="Scher J.U."/>
            <person name="Tett A."/>
            <person name="Cox L.M."/>
            <person name="Gottsegen C."/>
            <person name="Watters A."/>
            <person name="Wiltshire- Gordon J.D."/>
            <person name="Segata N."/>
            <person name="Bonneau R."/>
            <person name="Littman D.R."/>
        </authorList>
    </citation>
    <scope>NUCLEOTIDE SEQUENCE [LARGE SCALE GENOMIC DNA]</scope>
    <source>
        <strain evidence="2">iK21513</strain>
    </source>
</reference>
<dbReference type="PROSITE" id="PS51257">
    <property type="entry name" value="PROKAR_LIPOPROTEIN"/>
    <property type="match status" value="1"/>
</dbReference>
<gene>
    <name evidence="1" type="ORF">F7D97_00870</name>
</gene>
<protein>
    <submittedName>
        <fullName evidence="1">Uncharacterized protein</fullName>
    </submittedName>
</protein>
<name>A0A843XVH3_9BACT</name>
<proteinExistence type="predicted"/>
<accession>A0A843XVH3</accession>
<dbReference type="RefSeq" id="WP_153098701.1">
    <property type="nucleotide sequence ID" value="NZ_VZAV01000041.1"/>
</dbReference>
<dbReference type="Proteomes" id="UP000406735">
    <property type="component" value="Unassembled WGS sequence"/>
</dbReference>
<comment type="caution">
    <text evidence="1">The sequence shown here is derived from an EMBL/GenBank/DDBJ whole genome shotgun (WGS) entry which is preliminary data.</text>
</comment>
<dbReference type="AlphaFoldDB" id="A0A843XVH3"/>
<organism evidence="1 2">
    <name type="scientific">Segatella copri</name>
    <dbReference type="NCBI Taxonomy" id="165179"/>
    <lineage>
        <taxon>Bacteria</taxon>
        <taxon>Pseudomonadati</taxon>
        <taxon>Bacteroidota</taxon>
        <taxon>Bacteroidia</taxon>
        <taxon>Bacteroidales</taxon>
        <taxon>Prevotellaceae</taxon>
        <taxon>Segatella</taxon>
    </lineage>
</organism>
<dbReference type="EMBL" id="VZCY01000008">
    <property type="protein sequence ID" value="MQN08514.1"/>
    <property type="molecule type" value="Genomic_DNA"/>
</dbReference>
<sequence>MRPALINCITGLVSCAKRNLIDVVLGQAVVELDAGLAPDYLQFDFFLIHGEYGTDTTHDELAVTEQFAVIVFGDVLLDLQSRDILKYDTVLQDIHGEGDVIGVLTIIGDILVCVCHLDG</sequence>
<evidence type="ECO:0000313" key="2">
    <source>
        <dbReference type="Proteomes" id="UP000406735"/>
    </source>
</evidence>
<evidence type="ECO:0000313" key="1">
    <source>
        <dbReference type="EMBL" id="MQN08514.1"/>
    </source>
</evidence>